<dbReference type="PROSITE" id="PS51257">
    <property type="entry name" value="PROKAR_LIPOPROTEIN"/>
    <property type="match status" value="1"/>
</dbReference>
<name>A0ABT7YV69_9ACTN</name>
<sequence length="387" mass="40226">MPIGTRARVAAAAAGCALLASCSSGPDTPPAAAEPTPHGYVDGAEETAEAQWRLVMAEAGTGEVHLFDPVTEESTAIATVEGARAAGTDGRFVYISGASGTQVVDSGVWTVDHGDHVHYYKTEPGPVGAIDGGGFTPVGDPAVTVLNSAQAVLPLDRPALEAGEISPTGELQAQAALAYDKRLLAVVDGAVQVLGRDGALESELAEPCPQPQAQTVTRRGAVFACEDGALLVSGETDLTAEKIPYPDGASGGLEDGFHHRPGTALLTARSRTGAVLVLDLKERQWRELEVPNAVAVSATGEDSPVLVLTEDGALRSFDPATGAELARIELMDGTDGTVPAIQVDTARAYVNDPGGTAVYEIDYRDDLRLARTFDLDFQPDLMVETGW</sequence>
<dbReference type="Proteomes" id="UP001171902">
    <property type="component" value="Unassembled WGS sequence"/>
</dbReference>
<evidence type="ECO:0000313" key="2">
    <source>
        <dbReference type="EMBL" id="MDN3242521.1"/>
    </source>
</evidence>
<reference evidence="2" key="1">
    <citation type="submission" date="2023-06" db="EMBL/GenBank/DDBJ databases">
        <title>Gycomyces niveus sp.nov., a novel actinomycete isolated from soil in Shouguang.</title>
        <authorList>
            <person name="Yang X."/>
            <person name="Zhao J."/>
        </authorList>
    </citation>
    <scope>NUCLEOTIDE SEQUENCE</scope>
    <source>
        <strain evidence="2">NEAU C2</strain>
    </source>
</reference>
<protein>
    <recommendedName>
        <fullName evidence="4">ABC transporter</fullName>
    </recommendedName>
</protein>
<dbReference type="EMBL" id="JAUEMJ010000008">
    <property type="protein sequence ID" value="MDN3242521.1"/>
    <property type="molecule type" value="Genomic_DNA"/>
</dbReference>
<keyword evidence="3" id="KW-1185">Reference proteome</keyword>
<accession>A0ABT7YV69</accession>
<evidence type="ECO:0000256" key="1">
    <source>
        <dbReference type="SAM" id="SignalP"/>
    </source>
</evidence>
<dbReference type="RefSeq" id="WP_289959177.1">
    <property type="nucleotide sequence ID" value="NZ_JAUEMJ010000008.1"/>
</dbReference>
<evidence type="ECO:0000313" key="3">
    <source>
        <dbReference type="Proteomes" id="UP001171902"/>
    </source>
</evidence>
<dbReference type="SUPFAM" id="SSF50969">
    <property type="entry name" value="YVTN repeat-like/Quinoprotein amine dehydrogenase"/>
    <property type="match status" value="1"/>
</dbReference>
<comment type="caution">
    <text evidence="2">The sequence shown here is derived from an EMBL/GenBank/DDBJ whole genome shotgun (WGS) entry which is preliminary data.</text>
</comment>
<feature type="chain" id="PRO_5046863423" description="ABC transporter" evidence="1">
    <location>
        <begin position="27"/>
        <end position="387"/>
    </location>
</feature>
<gene>
    <name evidence="2" type="ORF">QWI33_22560</name>
</gene>
<keyword evidence="1" id="KW-0732">Signal</keyword>
<dbReference type="InterPro" id="IPR015943">
    <property type="entry name" value="WD40/YVTN_repeat-like_dom_sf"/>
</dbReference>
<organism evidence="2 3">
    <name type="scientific">Glycomyces tritici</name>
    <dbReference type="NCBI Taxonomy" id="2665176"/>
    <lineage>
        <taxon>Bacteria</taxon>
        <taxon>Bacillati</taxon>
        <taxon>Actinomycetota</taxon>
        <taxon>Actinomycetes</taxon>
        <taxon>Glycomycetales</taxon>
        <taxon>Glycomycetaceae</taxon>
        <taxon>Glycomyces</taxon>
    </lineage>
</organism>
<dbReference type="Gene3D" id="2.130.10.10">
    <property type="entry name" value="YVTN repeat-like/Quinoprotein amine dehydrogenase"/>
    <property type="match status" value="1"/>
</dbReference>
<dbReference type="InterPro" id="IPR011044">
    <property type="entry name" value="Quino_amine_DH_bsu"/>
</dbReference>
<feature type="signal peptide" evidence="1">
    <location>
        <begin position="1"/>
        <end position="26"/>
    </location>
</feature>
<evidence type="ECO:0008006" key="4">
    <source>
        <dbReference type="Google" id="ProtNLM"/>
    </source>
</evidence>
<proteinExistence type="predicted"/>